<reference evidence="2" key="1">
    <citation type="journal article" date="2020" name="Fungal Divers.">
        <title>Resolving the Mortierellaceae phylogeny through synthesis of multi-gene phylogenetics and phylogenomics.</title>
        <authorList>
            <person name="Vandepol N."/>
            <person name="Liber J."/>
            <person name="Desiro A."/>
            <person name="Na H."/>
            <person name="Kennedy M."/>
            <person name="Barry K."/>
            <person name="Grigoriev I.V."/>
            <person name="Miller A.N."/>
            <person name="O'Donnell K."/>
            <person name="Stajich J.E."/>
            <person name="Bonito G."/>
        </authorList>
    </citation>
    <scope>NUCLEOTIDE SEQUENCE</scope>
    <source>
        <strain evidence="2">NRRL 28262</strain>
    </source>
</reference>
<feature type="compositionally biased region" description="Polar residues" evidence="1">
    <location>
        <begin position="1"/>
        <end position="13"/>
    </location>
</feature>
<comment type="caution">
    <text evidence="2">The sequence shown here is derived from an EMBL/GenBank/DDBJ whole genome shotgun (WGS) entry which is preliminary data.</text>
</comment>
<evidence type="ECO:0000256" key="1">
    <source>
        <dbReference type="SAM" id="MobiDB-lite"/>
    </source>
</evidence>
<protein>
    <submittedName>
        <fullName evidence="2">Uncharacterized protein</fullName>
    </submittedName>
</protein>
<sequence length="145" mass="16131">MATATQPNSATRSDPQESDPRTAFKAISHSIHRCSDRQTSEANSTGRFPNQFGYPVARIDLYSLQNHQGNEDHSPTARSRSVLRPNTSPVAPLSCGCRILTSFHLPVFCFLVPELSSMDSPTAEKEPALEKDRALEEKERAFKEQ</sequence>
<evidence type="ECO:0000313" key="3">
    <source>
        <dbReference type="Proteomes" id="UP001194580"/>
    </source>
</evidence>
<feature type="compositionally biased region" description="Basic and acidic residues" evidence="1">
    <location>
        <begin position="122"/>
        <end position="145"/>
    </location>
</feature>
<dbReference type="AlphaFoldDB" id="A0AAD4DFI7"/>
<feature type="region of interest" description="Disordered" evidence="1">
    <location>
        <begin position="118"/>
        <end position="145"/>
    </location>
</feature>
<evidence type="ECO:0000313" key="2">
    <source>
        <dbReference type="EMBL" id="KAG0276500.1"/>
    </source>
</evidence>
<feature type="non-terminal residue" evidence="2">
    <location>
        <position position="145"/>
    </location>
</feature>
<organism evidence="2 3">
    <name type="scientific">Linnemannia exigua</name>
    <dbReference type="NCBI Taxonomy" id="604196"/>
    <lineage>
        <taxon>Eukaryota</taxon>
        <taxon>Fungi</taxon>
        <taxon>Fungi incertae sedis</taxon>
        <taxon>Mucoromycota</taxon>
        <taxon>Mortierellomycotina</taxon>
        <taxon>Mortierellomycetes</taxon>
        <taxon>Mortierellales</taxon>
        <taxon>Mortierellaceae</taxon>
        <taxon>Linnemannia</taxon>
    </lineage>
</organism>
<dbReference type="EMBL" id="JAAAIL010000365">
    <property type="protein sequence ID" value="KAG0276500.1"/>
    <property type="molecule type" value="Genomic_DNA"/>
</dbReference>
<feature type="region of interest" description="Disordered" evidence="1">
    <location>
        <begin position="64"/>
        <end position="85"/>
    </location>
</feature>
<dbReference type="Proteomes" id="UP001194580">
    <property type="component" value="Unassembled WGS sequence"/>
</dbReference>
<accession>A0AAD4DFI7</accession>
<proteinExistence type="predicted"/>
<feature type="compositionally biased region" description="Polar residues" evidence="1">
    <location>
        <begin position="76"/>
        <end position="85"/>
    </location>
</feature>
<keyword evidence="3" id="KW-1185">Reference proteome</keyword>
<feature type="region of interest" description="Disordered" evidence="1">
    <location>
        <begin position="1"/>
        <end position="23"/>
    </location>
</feature>
<name>A0AAD4DFI7_9FUNG</name>
<gene>
    <name evidence="2" type="ORF">BGZ95_007447</name>
</gene>